<dbReference type="Pfam" id="PF13738">
    <property type="entry name" value="Pyr_redox_3"/>
    <property type="match status" value="1"/>
</dbReference>
<protein>
    <submittedName>
        <fullName evidence="2">Oxidoreductase</fullName>
    </submittedName>
</protein>
<dbReference type="SUPFAM" id="SSF51905">
    <property type="entry name" value="FAD/NAD(P)-binding domain"/>
    <property type="match status" value="2"/>
</dbReference>
<evidence type="ECO:0000313" key="2">
    <source>
        <dbReference type="EMBL" id="TQR20340.1"/>
    </source>
</evidence>
<dbReference type="PIRSF" id="PIRSF000332">
    <property type="entry name" value="FMO"/>
    <property type="match status" value="1"/>
</dbReference>
<dbReference type="GO" id="GO:0004497">
    <property type="term" value="F:monooxygenase activity"/>
    <property type="evidence" value="ECO:0007669"/>
    <property type="project" value="TreeGrafter"/>
</dbReference>
<dbReference type="RefSeq" id="WP_142642036.1">
    <property type="nucleotide sequence ID" value="NZ_VDGI01000006.1"/>
</dbReference>
<dbReference type="OrthoDB" id="9778740at2"/>
<evidence type="ECO:0000256" key="1">
    <source>
        <dbReference type="ARBA" id="ARBA00023002"/>
    </source>
</evidence>
<dbReference type="Proteomes" id="UP000316626">
    <property type="component" value="Unassembled WGS sequence"/>
</dbReference>
<organism evidence="2 3">
    <name type="scientific">Psychrobacillus vulpis</name>
    <dbReference type="NCBI Taxonomy" id="2325572"/>
    <lineage>
        <taxon>Bacteria</taxon>
        <taxon>Bacillati</taxon>
        <taxon>Bacillota</taxon>
        <taxon>Bacilli</taxon>
        <taxon>Bacillales</taxon>
        <taxon>Bacillaceae</taxon>
        <taxon>Psychrobacillus</taxon>
    </lineage>
</organism>
<dbReference type="PANTHER" id="PTHR43539:SF78">
    <property type="entry name" value="FLAVIN-CONTAINING MONOOXYGENASE"/>
    <property type="match status" value="1"/>
</dbReference>
<comment type="caution">
    <text evidence="2">The sequence shown here is derived from an EMBL/GenBank/DDBJ whole genome shotgun (WGS) entry which is preliminary data.</text>
</comment>
<name>A0A544TSF5_9BACI</name>
<dbReference type="InterPro" id="IPR000960">
    <property type="entry name" value="Flavin_mOase"/>
</dbReference>
<gene>
    <name evidence="2" type="ORF">FG384_07815</name>
</gene>
<dbReference type="PANTHER" id="PTHR43539">
    <property type="entry name" value="FLAVIN-BINDING MONOOXYGENASE-LIKE PROTEIN (AFU_ORTHOLOGUE AFUA_4G09220)"/>
    <property type="match status" value="1"/>
</dbReference>
<dbReference type="Gene3D" id="3.50.50.60">
    <property type="entry name" value="FAD/NAD(P)-binding domain"/>
    <property type="match status" value="1"/>
</dbReference>
<dbReference type="GO" id="GO:0050660">
    <property type="term" value="F:flavin adenine dinucleotide binding"/>
    <property type="evidence" value="ECO:0007669"/>
    <property type="project" value="InterPro"/>
</dbReference>
<proteinExistence type="predicted"/>
<reference evidence="2 3" key="1">
    <citation type="submission" date="2019-06" db="EMBL/GenBank/DDBJ databases">
        <title>Psychrobacillus vulpis sp. nov., a new species isolated from feces of a red fox that inhabits in The Tablas de Daimiel Natural Park, Albacete, Spain.</title>
        <authorList>
            <person name="Rodriguez M."/>
            <person name="Reina J.C."/>
            <person name="Bejar V."/>
            <person name="Llamas I."/>
        </authorList>
    </citation>
    <scope>NUCLEOTIDE SEQUENCE [LARGE SCALE GENOMIC DNA]</scope>
    <source>
        <strain evidence="2 3">Z8</strain>
    </source>
</reference>
<dbReference type="EMBL" id="VDGI01000006">
    <property type="protein sequence ID" value="TQR20340.1"/>
    <property type="molecule type" value="Genomic_DNA"/>
</dbReference>
<dbReference type="PRINTS" id="PR00469">
    <property type="entry name" value="PNDRDTASEII"/>
</dbReference>
<keyword evidence="1" id="KW-0560">Oxidoreductase</keyword>
<sequence>MIYDVVVLGAGQAGLSMGYYLKNSSLSFLIIDNSERIGDVWRKRYDSLTLFTPSSYSSLHGLAMEGNPIEFPTKDEIADYLERYANNFNLPLLLNTEVKKIHKEDTIFKITTECDILEAKNVVIATGSFQYPRIPSLSEDISEEVVQLHSSQYKNPSQLKEGSVIVVGGGNSGSQIASEISQSHETYLSVGQNLRFLPLNLANKSIFWWFDKIGILKASSSSFIGRRIQNLGDPIFGYDLKDKVKNGTVQIKNRTVSVKGHTITFEDQTSLDVHNIIWATGFIPDYSWIDIPSLYEEKGKLQHNRGITNIDGLYFLGLPWQHRRGSALLLGVGNDAKYLYQFIMSKN</sequence>
<accession>A0A544TSF5</accession>
<dbReference type="InterPro" id="IPR036188">
    <property type="entry name" value="FAD/NAD-bd_sf"/>
</dbReference>
<evidence type="ECO:0000313" key="3">
    <source>
        <dbReference type="Proteomes" id="UP000316626"/>
    </source>
</evidence>
<keyword evidence="3" id="KW-1185">Reference proteome</keyword>
<dbReference type="GO" id="GO:0050661">
    <property type="term" value="F:NADP binding"/>
    <property type="evidence" value="ECO:0007669"/>
    <property type="project" value="InterPro"/>
</dbReference>
<dbReference type="InterPro" id="IPR050982">
    <property type="entry name" value="Auxin_biosynth/cation_transpt"/>
</dbReference>
<dbReference type="AlphaFoldDB" id="A0A544TSF5"/>
<dbReference type="PRINTS" id="PR00368">
    <property type="entry name" value="FADPNR"/>
</dbReference>